<evidence type="ECO:0000313" key="1">
    <source>
        <dbReference type="EMBL" id="ADE14933.1"/>
    </source>
</evidence>
<dbReference type="Gene3D" id="1.20.1220.20">
    <property type="entry name" value="Uncharcterised protein PF01724"/>
    <property type="match status" value="1"/>
</dbReference>
<dbReference type="STRING" id="472759.Nhal_1812"/>
<gene>
    <name evidence="1" type="ordered locus">Nhal_1812</name>
</gene>
<dbReference type="Pfam" id="PF01724">
    <property type="entry name" value="DUF29"/>
    <property type="match status" value="1"/>
</dbReference>
<dbReference type="InterPro" id="IPR002636">
    <property type="entry name" value="DUF29"/>
</dbReference>
<keyword evidence="2" id="KW-1185">Reference proteome</keyword>
<dbReference type="RefSeq" id="WP_013032818.1">
    <property type="nucleotide sequence ID" value="NC_013960.1"/>
</dbReference>
<dbReference type="KEGG" id="nhl:Nhal_1812"/>
<dbReference type="EMBL" id="CP001798">
    <property type="protein sequence ID" value="ADE14933.1"/>
    <property type="molecule type" value="Genomic_DNA"/>
</dbReference>
<dbReference type="Proteomes" id="UP000001844">
    <property type="component" value="Chromosome"/>
</dbReference>
<dbReference type="eggNOG" id="COG0639">
    <property type="taxonomic scope" value="Bacteria"/>
</dbReference>
<name>D5C341_NITHN</name>
<organism evidence="1 2">
    <name type="scientific">Nitrosococcus halophilus (strain Nc4)</name>
    <dbReference type="NCBI Taxonomy" id="472759"/>
    <lineage>
        <taxon>Bacteria</taxon>
        <taxon>Pseudomonadati</taxon>
        <taxon>Pseudomonadota</taxon>
        <taxon>Gammaproteobacteria</taxon>
        <taxon>Chromatiales</taxon>
        <taxon>Chromatiaceae</taxon>
        <taxon>Nitrosococcus</taxon>
    </lineage>
</organism>
<proteinExistence type="predicted"/>
<dbReference type="PANTHER" id="PTHR34235">
    <property type="entry name" value="SLR1203 PROTEIN-RELATED"/>
    <property type="match status" value="1"/>
</dbReference>
<reference evidence="2" key="1">
    <citation type="submission" date="2010-04" db="EMBL/GenBank/DDBJ databases">
        <title>Complete genome sequence of Nitrosococcus halophilus Nc4, a salt-adapted, aerobic obligate ammonia-oxidizing sulfur purple bacterium.</title>
        <authorList>
            <consortium name="US DOE Joint Genome Institute"/>
            <person name="Campbell M.A."/>
            <person name="Malfatti S.A."/>
            <person name="Chain P.S.G."/>
            <person name="Heidelberg J.F."/>
            <person name="Ward B.B."/>
            <person name="Klotz M.G."/>
        </authorList>
    </citation>
    <scope>NUCLEOTIDE SEQUENCE [LARGE SCALE GENOMIC DNA]</scope>
    <source>
        <strain evidence="2">Nc4</strain>
    </source>
</reference>
<dbReference type="AlphaFoldDB" id="D5C341"/>
<protein>
    <recommendedName>
        <fullName evidence="3">DUF29 domain-containing protein</fullName>
    </recommendedName>
</protein>
<dbReference type="OrthoDB" id="5766125at2"/>
<evidence type="ECO:0008006" key="3">
    <source>
        <dbReference type="Google" id="ProtNLM"/>
    </source>
</evidence>
<accession>D5C341</accession>
<evidence type="ECO:0000313" key="2">
    <source>
        <dbReference type="Proteomes" id="UP000001844"/>
    </source>
</evidence>
<dbReference type="HOGENOM" id="CLU_116670_0_2_6"/>
<sequence>MTDPTQDYYAWTQETIEKLRQGKLSEVDVNDLIEELEDMGASERRATESRLEVLLAHLLKWQYQPERRGKSWRLTIEEQRLRVQDRLEESPSLGPVIHEKLPKIYRRAVLMAARETNKEKNDFPAQCPWSMDEMLDDCFWPG</sequence>